<sequence>MDGRGSVTSRPMAEGAANTLARNMAHGLPGEHDAPLKPLTPDH</sequence>
<reference evidence="3" key="2">
    <citation type="submission" date="2012-08" db="EMBL/GenBank/DDBJ databases">
        <title>Whole-genome sequence of Nocardiopsis alba strain ATCC BAA-2165 associated with honeybees.</title>
        <authorList>
            <person name="Qiao J."/>
            <person name="Chen L."/>
            <person name="Li Y."/>
            <person name="Wang J."/>
            <person name="Zhang W."/>
            <person name="Chen S."/>
        </authorList>
    </citation>
    <scope>NUCLEOTIDE SEQUENCE [LARGE SCALE GENOMIC DNA]</scope>
    <source>
        <strain evidence="3">ATCC BAA-2165 / BE74</strain>
    </source>
</reference>
<feature type="region of interest" description="Disordered" evidence="1">
    <location>
        <begin position="1"/>
        <end position="43"/>
    </location>
</feature>
<dbReference type="HOGENOM" id="CLU_3236684_0_0_11"/>
<feature type="compositionally biased region" description="Basic and acidic residues" evidence="1">
    <location>
        <begin position="29"/>
        <end position="43"/>
    </location>
</feature>
<organism evidence="2 3">
    <name type="scientific">Nocardiopsis alba (strain ATCC BAA-2165 / BE74)</name>
    <dbReference type="NCBI Taxonomy" id="1205910"/>
    <lineage>
        <taxon>Bacteria</taxon>
        <taxon>Bacillati</taxon>
        <taxon>Actinomycetota</taxon>
        <taxon>Actinomycetes</taxon>
        <taxon>Streptosporangiales</taxon>
        <taxon>Nocardiopsidaceae</taxon>
        <taxon>Nocardiopsis</taxon>
    </lineage>
</organism>
<protein>
    <submittedName>
        <fullName evidence="2">Uncharacterized protein</fullName>
    </submittedName>
</protein>
<dbReference type="PATRIC" id="fig|1205910.3.peg.755"/>
<dbReference type="KEGG" id="nal:B005_0801"/>
<dbReference type="STRING" id="1205910.B005_0801"/>
<evidence type="ECO:0000256" key="1">
    <source>
        <dbReference type="SAM" id="MobiDB-lite"/>
    </source>
</evidence>
<proteinExistence type="predicted"/>
<evidence type="ECO:0000313" key="2">
    <source>
        <dbReference type="EMBL" id="AFR07378.1"/>
    </source>
</evidence>
<name>J7L145_NOCAA</name>
<reference evidence="2 3" key="1">
    <citation type="journal article" date="2012" name="J. Bacteriol.">
        <title>Whole-Genome Sequence of Nocardiopsis alba Strain ATCC BAA-2165, Associated with Honeybees.</title>
        <authorList>
            <person name="Qiao J."/>
            <person name="Chen L."/>
            <person name="Li Y."/>
            <person name="Wang J."/>
            <person name="Zhang W."/>
            <person name="Chen S."/>
        </authorList>
    </citation>
    <scope>NUCLEOTIDE SEQUENCE [LARGE SCALE GENOMIC DNA]</scope>
    <source>
        <strain evidence="3">ATCC BAA-2165 / BE74</strain>
    </source>
</reference>
<accession>J7L145</accession>
<gene>
    <name evidence="2" type="ordered locus">B005_0801</name>
</gene>
<dbReference type="Proteomes" id="UP000003779">
    <property type="component" value="Chromosome"/>
</dbReference>
<dbReference type="EMBL" id="CP003788">
    <property type="protein sequence ID" value="AFR07378.1"/>
    <property type="molecule type" value="Genomic_DNA"/>
</dbReference>
<evidence type="ECO:0000313" key="3">
    <source>
        <dbReference type="Proteomes" id="UP000003779"/>
    </source>
</evidence>
<dbReference type="AlphaFoldDB" id="J7L145"/>